<name>A0A1I5WPE4_9FIRM</name>
<evidence type="ECO:0000256" key="2">
    <source>
        <dbReference type="ARBA" id="ARBA00005019"/>
    </source>
</evidence>
<sequence length="219" mass="25232">MPDMMGSEGMTINDEGIRPVRLGIAGGTFDPIHIGHLIIAEVARQECNLDKVLFIPTGIPPHKRDYAVTPAVYRYEMVRMAIMDNPYFEISDIEVKREGFTYTVDTLRQLRSIYPENVEFFFIIGSDTLPEIKGWREASLVVKYCHFVVYSRPGYDVVEREARLLRESIGASIYTVQGPLLDISSTDIRDRIKQGKSIRYLVPPVVEEYIYKNHLYMQF</sequence>
<dbReference type="InterPro" id="IPR014729">
    <property type="entry name" value="Rossmann-like_a/b/a_fold"/>
</dbReference>
<comment type="catalytic activity">
    <reaction evidence="9 10">
        <text>nicotinate beta-D-ribonucleotide + ATP + H(+) = deamido-NAD(+) + diphosphate</text>
        <dbReference type="Rhea" id="RHEA:22860"/>
        <dbReference type="ChEBI" id="CHEBI:15378"/>
        <dbReference type="ChEBI" id="CHEBI:30616"/>
        <dbReference type="ChEBI" id="CHEBI:33019"/>
        <dbReference type="ChEBI" id="CHEBI:57502"/>
        <dbReference type="ChEBI" id="CHEBI:58437"/>
        <dbReference type="EC" id="2.7.7.18"/>
    </reaction>
</comment>
<evidence type="ECO:0000256" key="1">
    <source>
        <dbReference type="ARBA" id="ARBA00002324"/>
    </source>
</evidence>
<dbReference type="HAMAP" id="MF_00244">
    <property type="entry name" value="NaMN_adenylyltr"/>
    <property type="match status" value="1"/>
</dbReference>
<dbReference type="CDD" id="cd02165">
    <property type="entry name" value="NMNAT"/>
    <property type="match status" value="1"/>
</dbReference>
<feature type="domain" description="Cytidyltransferase-like" evidence="11">
    <location>
        <begin position="24"/>
        <end position="191"/>
    </location>
</feature>
<keyword evidence="13" id="KW-1185">Reference proteome</keyword>
<dbReference type="EC" id="2.7.7.18" evidence="10"/>
<dbReference type="STRING" id="937334.SAMN05444406_11833"/>
<keyword evidence="8 10" id="KW-0520">NAD</keyword>
<keyword evidence="3 10" id="KW-0662">Pyridine nucleotide biosynthesis</keyword>
<evidence type="ECO:0000313" key="12">
    <source>
        <dbReference type="EMBL" id="SFQ21654.1"/>
    </source>
</evidence>
<dbReference type="Gene3D" id="3.40.50.620">
    <property type="entry name" value="HUPs"/>
    <property type="match status" value="1"/>
</dbReference>
<dbReference type="InterPro" id="IPR005248">
    <property type="entry name" value="NadD/NMNAT"/>
</dbReference>
<evidence type="ECO:0000256" key="9">
    <source>
        <dbReference type="ARBA" id="ARBA00048721"/>
    </source>
</evidence>
<evidence type="ECO:0000256" key="4">
    <source>
        <dbReference type="ARBA" id="ARBA00022679"/>
    </source>
</evidence>
<evidence type="ECO:0000259" key="11">
    <source>
        <dbReference type="Pfam" id="PF01467"/>
    </source>
</evidence>
<protein>
    <recommendedName>
        <fullName evidence="10">Probable nicotinate-nucleotide adenylyltransferase</fullName>
        <ecNumber evidence="10">2.7.7.18</ecNumber>
    </recommendedName>
    <alternativeName>
        <fullName evidence="10">Deamido-NAD(+) diphosphorylase</fullName>
    </alternativeName>
    <alternativeName>
        <fullName evidence="10">Deamido-NAD(+) pyrophosphorylase</fullName>
    </alternativeName>
    <alternativeName>
        <fullName evidence="10">Nicotinate mononucleotide adenylyltransferase</fullName>
        <shortName evidence="10">NaMN adenylyltransferase</shortName>
    </alternativeName>
</protein>
<evidence type="ECO:0000256" key="8">
    <source>
        <dbReference type="ARBA" id="ARBA00023027"/>
    </source>
</evidence>
<dbReference type="InterPro" id="IPR004821">
    <property type="entry name" value="Cyt_trans-like"/>
</dbReference>
<comment type="pathway">
    <text evidence="2 10">Cofactor biosynthesis; NAD(+) biosynthesis; deamido-NAD(+) from nicotinate D-ribonucleotide: step 1/1.</text>
</comment>
<dbReference type="Pfam" id="PF01467">
    <property type="entry name" value="CTP_transf_like"/>
    <property type="match status" value="1"/>
</dbReference>
<dbReference type="GO" id="GO:0004515">
    <property type="term" value="F:nicotinate-nucleotide adenylyltransferase activity"/>
    <property type="evidence" value="ECO:0007669"/>
    <property type="project" value="UniProtKB-UniRule"/>
</dbReference>
<dbReference type="NCBIfam" id="TIGR00125">
    <property type="entry name" value="cyt_tran_rel"/>
    <property type="match status" value="1"/>
</dbReference>
<organism evidence="12 13">
    <name type="scientific">Caldicoprobacter faecalis</name>
    <dbReference type="NCBI Taxonomy" id="937334"/>
    <lineage>
        <taxon>Bacteria</taxon>
        <taxon>Bacillati</taxon>
        <taxon>Bacillota</taxon>
        <taxon>Clostridia</taxon>
        <taxon>Caldicoprobacterales</taxon>
        <taxon>Caldicoprobacteraceae</taxon>
        <taxon>Caldicoprobacter</taxon>
    </lineage>
</organism>
<evidence type="ECO:0000256" key="7">
    <source>
        <dbReference type="ARBA" id="ARBA00022840"/>
    </source>
</evidence>
<dbReference type="NCBIfam" id="NF000840">
    <property type="entry name" value="PRK00071.1-3"/>
    <property type="match status" value="1"/>
</dbReference>
<evidence type="ECO:0000256" key="5">
    <source>
        <dbReference type="ARBA" id="ARBA00022695"/>
    </source>
</evidence>
<reference evidence="12 13" key="1">
    <citation type="submission" date="2016-10" db="EMBL/GenBank/DDBJ databases">
        <authorList>
            <person name="de Groot N.N."/>
        </authorList>
    </citation>
    <scope>NUCLEOTIDE SEQUENCE [LARGE SCALE GENOMIC DNA]</scope>
    <source>
        <strain evidence="12 13">DSM 20678</strain>
    </source>
</reference>
<comment type="similarity">
    <text evidence="10">Belongs to the NadD family.</text>
</comment>
<dbReference type="NCBIfam" id="TIGR00482">
    <property type="entry name" value="nicotinate (nicotinamide) nucleotide adenylyltransferase"/>
    <property type="match status" value="1"/>
</dbReference>
<dbReference type="GO" id="GO:0005524">
    <property type="term" value="F:ATP binding"/>
    <property type="evidence" value="ECO:0007669"/>
    <property type="project" value="UniProtKB-KW"/>
</dbReference>
<evidence type="ECO:0000256" key="3">
    <source>
        <dbReference type="ARBA" id="ARBA00022642"/>
    </source>
</evidence>
<evidence type="ECO:0000313" key="13">
    <source>
        <dbReference type="Proteomes" id="UP000198577"/>
    </source>
</evidence>
<dbReference type="GO" id="GO:0009435">
    <property type="term" value="P:NAD+ biosynthetic process"/>
    <property type="evidence" value="ECO:0007669"/>
    <property type="project" value="UniProtKB-UniRule"/>
</dbReference>
<dbReference type="PANTHER" id="PTHR39321:SF3">
    <property type="entry name" value="PHOSPHOPANTETHEINE ADENYLYLTRANSFERASE"/>
    <property type="match status" value="1"/>
</dbReference>
<evidence type="ECO:0000256" key="6">
    <source>
        <dbReference type="ARBA" id="ARBA00022741"/>
    </source>
</evidence>
<keyword evidence="7 10" id="KW-0067">ATP-binding</keyword>
<dbReference type="PANTHER" id="PTHR39321">
    <property type="entry name" value="NICOTINATE-NUCLEOTIDE ADENYLYLTRANSFERASE-RELATED"/>
    <property type="match status" value="1"/>
</dbReference>
<evidence type="ECO:0000256" key="10">
    <source>
        <dbReference type="HAMAP-Rule" id="MF_00244"/>
    </source>
</evidence>
<dbReference type="Proteomes" id="UP000198577">
    <property type="component" value="Unassembled WGS sequence"/>
</dbReference>
<dbReference type="UniPathway" id="UPA00253">
    <property type="reaction ID" value="UER00332"/>
</dbReference>
<keyword evidence="6 10" id="KW-0547">Nucleotide-binding</keyword>
<accession>A0A1I5WPE4</accession>
<comment type="function">
    <text evidence="1 10">Catalyzes the reversible adenylation of nicotinate mononucleotide (NaMN) to nicotinic acid adenine dinucleotide (NaAD).</text>
</comment>
<keyword evidence="4 10" id="KW-0808">Transferase</keyword>
<dbReference type="EMBL" id="FOXR01000018">
    <property type="protein sequence ID" value="SFQ21654.1"/>
    <property type="molecule type" value="Genomic_DNA"/>
</dbReference>
<proteinExistence type="inferred from homology"/>
<dbReference type="AlphaFoldDB" id="A0A1I5WPE4"/>
<gene>
    <name evidence="10" type="primary">nadD</name>
    <name evidence="12" type="ORF">SAMN05444406_11833</name>
</gene>
<keyword evidence="5 10" id="KW-0548">Nucleotidyltransferase</keyword>
<dbReference type="SUPFAM" id="SSF52374">
    <property type="entry name" value="Nucleotidylyl transferase"/>
    <property type="match status" value="1"/>
</dbReference>